<dbReference type="InterPro" id="IPR003115">
    <property type="entry name" value="ParB_N"/>
</dbReference>
<dbReference type="EMBL" id="PYGE01000028">
    <property type="protein sequence ID" value="PSK95791.1"/>
    <property type="molecule type" value="Genomic_DNA"/>
</dbReference>
<evidence type="ECO:0000259" key="1">
    <source>
        <dbReference type="SMART" id="SM00470"/>
    </source>
</evidence>
<sequence length="265" mass="29096">MTQTPEHDLAVVDFNVTELARYYRNPRRGDVDAIAASLAANGQYRPIIVNTGRQTGRPLEVLAGNHTLDAAKQLDWSTVKAVTVDVDDVSAARIVAADNRTSDLGTYDSEALLALLTEDLPDLDGTGYDDDALAELMRNADADPLNLDDDEDDDRAPSTGERLALADVTFDDPATEVHRGQVWRVGRHTLVIARLRDEHHLWADRLTDGTVFAPYPEPYLTTTTEARETPFLLVQPNLFLAGHLLDKHRAAFPDETVELDAGATA</sequence>
<accession>A0A2P8DF01</accession>
<reference evidence="2 3" key="1">
    <citation type="submission" date="2018-03" db="EMBL/GenBank/DDBJ databases">
        <title>Genomic Encyclopedia of Archaeal and Bacterial Type Strains, Phase II (KMG-II): from individual species to whole genera.</title>
        <authorList>
            <person name="Goeker M."/>
        </authorList>
    </citation>
    <scope>NUCLEOTIDE SEQUENCE [LARGE SCALE GENOMIC DNA]</scope>
    <source>
        <strain evidence="2 3">DSM 45211</strain>
    </source>
</reference>
<dbReference type="SMART" id="SM00470">
    <property type="entry name" value="ParB"/>
    <property type="match status" value="1"/>
</dbReference>
<dbReference type="Proteomes" id="UP000243528">
    <property type="component" value="Unassembled WGS sequence"/>
</dbReference>
<proteinExistence type="predicted"/>
<comment type="caution">
    <text evidence="2">The sequence shown here is derived from an EMBL/GenBank/DDBJ whole genome shotgun (WGS) entry which is preliminary data.</text>
</comment>
<feature type="domain" description="ParB-like N-terminal" evidence="1">
    <location>
        <begin position="12"/>
        <end position="100"/>
    </location>
</feature>
<gene>
    <name evidence="2" type="ORF">CLV30_12843</name>
</gene>
<dbReference type="SUPFAM" id="SSF110849">
    <property type="entry name" value="ParB/Sulfiredoxin"/>
    <property type="match status" value="1"/>
</dbReference>
<evidence type="ECO:0000313" key="3">
    <source>
        <dbReference type="Proteomes" id="UP000243528"/>
    </source>
</evidence>
<organism evidence="2 3">
    <name type="scientific">Haloactinopolyspora alba</name>
    <dbReference type="NCBI Taxonomy" id="648780"/>
    <lineage>
        <taxon>Bacteria</taxon>
        <taxon>Bacillati</taxon>
        <taxon>Actinomycetota</taxon>
        <taxon>Actinomycetes</taxon>
        <taxon>Jiangellales</taxon>
        <taxon>Jiangellaceae</taxon>
        <taxon>Haloactinopolyspora</taxon>
    </lineage>
</organism>
<protein>
    <submittedName>
        <fullName evidence="2">ParB-like nuclease family protein</fullName>
    </submittedName>
</protein>
<dbReference type="InterPro" id="IPR036086">
    <property type="entry name" value="ParB/Sulfiredoxin_sf"/>
</dbReference>
<evidence type="ECO:0000313" key="2">
    <source>
        <dbReference type="EMBL" id="PSK95791.1"/>
    </source>
</evidence>
<dbReference type="Gene3D" id="3.90.1530.10">
    <property type="entry name" value="Conserved hypothetical protein from pyrococcus furiosus pfu- 392566-001, ParB domain"/>
    <property type="match status" value="1"/>
</dbReference>
<keyword evidence="3" id="KW-1185">Reference proteome</keyword>
<dbReference type="AlphaFoldDB" id="A0A2P8DF01"/>
<name>A0A2P8DF01_9ACTN</name>
<dbReference type="RefSeq" id="WP_205741130.1">
    <property type="nucleotide sequence ID" value="NZ_PYGE01000028.1"/>
</dbReference>
<dbReference type="Pfam" id="PF02195">
    <property type="entry name" value="ParB_N"/>
    <property type="match status" value="1"/>
</dbReference>